<evidence type="ECO:0000256" key="1">
    <source>
        <dbReference type="SAM" id="MobiDB-lite"/>
    </source>
</evidence>
<comment type="caution">
    <text evidence="2">The sequence shown here is derived from an EMBL/GenBank/DDBJ whole genome shotgun (WGS) entry which is preliminary data.</text>
</comment>
<dbReference type="AlphaFoldDB" id="V8NYR4"/>
<sequence>MDLPQSFSAVVSVYFPGANQHRQTTASLQCSLRKPVWSSYASTVSAHKTAAGQDNDSEEQQPARSSQLDYKYDS</sequence>
<accession>V8NYR4</accession>
<gene>
    <name evidence="2" type="ORF">L345_07138</name>
</gene>
<proteinExistence type="predicted"/>
<dbReference type="Proteomes" id="UP000018936">
    <property type="component" value="Unassembled WGS sequence"/>
</dbReference>
<organism evidence="2 3">
    <name type="scientific">Ophiophagus hannah</name>
    <name type="common">King cobra</name>
    <name type="synonym">Naja hannah</name>
    <dbReference type="NCBI Taxonomy" id="8665"/>
    <lineage>
        <taxon>Eukaryota</taxon>
        <taxon>Metazoa</taxon>
        <taxon>Chordata</taxon>
        <taxon>Craniata</taxon>
        <taxon>Vertebrata</taxon>
        <taxon>Euteleostomi</taxon>
        <taxon>Lepidosauria</taxon>
        <taxon>Squamata</taxon>
        <taxon>Bifurcata</taxon>
        <taxon>Unidentata</taxon>
        <taxon>Episquamata</taxon>
        <taxon>Toxicofera</taxon>
        <taxon>Serpentes</taxon>
        <taxon>Colubroidea</taxon>
        <taxon>Elapidae</taxon>
        <taxon>Elapinae</taxon>
        <taxon>Ophiophagus</taxon>
    </lineage>
</organism>
<keyword evidence="3" id="KW-1185">Reference proteome</keyword>
<reference evidence="2 3" key="1">
    <citation type="journal article" date="2013" name="Proc. Natl. Acad. Sci. U.S.A.">
        <title>The king cobra genome reveals dynamic gene evolution and adaptation in the snake venom system.</title>
        <authorList>
            <person name="Vonk F.J."/>
            <person name="Casewell N.R."/>
            <person name="Henkel C.V."/>
            <person name="Heimberg A.M."/>
            <person name="Jansen H.J."/>
            <person name="McCleary R.J."/>
            <person name="Kerkkamp H.M."/>
            <person name="Vos R.A."/>
            <person name="Guerreiro I."/>
            <person name="Calvete J.J."/>
            <person name="Wuster W."/>
            <person name="Woods A.E."/>
            <person name="Logan J.M."/>
            <person name="Harrison R.A."/>
            <person name="Castoe T.A."/>
            <person name="de Koning A.P."/>
            <person name="Pollock D.D."/>
            <person name="Yandell M."/>
            <person name="Calderon D."/>
            <person name="Renjifo C."/>
            <person name="Currier R.B."/>
            <person name="Salgado D."/>
            <person name="Pla D."/>
            <person name="Sanz L."/>
            <person name="Hyder A.S."/>
            <person name="Ribeiro J.M."/>
            <person name="Arntzen J.W."/>
            <person name="van den Thillart G.E."/>
            <person name="Boetzer M."/>
            <person name="Pirovano W."/>
            <person name="Dirks R.P."/>
            <person name="Spaink H.P."/>
            <person name="Duboule D."/>
            <person name="McGlinn E."/>
            <person name="Kini R.M."/>
            <person name="Richardson M.K."/>
        </authorList>
    </citation>
    <scope>NUCLEOTIDE SEQUENCE</scope>
    <source>
        <tissue evidence="2">Blood</tissue>
    </source>
</reference>
<feature type="region of interest" description="Disordered" evidence="1">
    <location>
        <begin position="44"/>
        <end position="74"/>
    </location>
</feature>
<evidence type="ECO:0000313" key="2">
    <source>
        <dbReference type="EMBL" id="ETE67081.1"/>
    </source>
</evidence>
<name>V8NYR4_OPHHA</name>
<evidence type="ECO:0000313" key="3">
    <source>
        <dbReference type="Proteomes" id="UP000018936"/>
    </source>
</evidence>
<protein>
    <submittedName>
        <fullName evidence="2">Uncharacterized protein</fullName>
    </submittedName>
</protein>
<feature type="non-terminal residue" evidence="2">
    <location>
        <position position="1"/>
    </location>
</feature>
<dbReference type="EMBL" id="AZIM01001394">
    <property type="protein sequence ID" value="ETE67081.1"/>
    <property type="molecule type" value="Genomic_DNA"/>
</dbReference>